<accession>A0AAE0KL82</accession>
<reference evidence="2" key="2">
    <citation type="submission" date="2023-06" db="EMBL/GenBank/DDBJ databases">
        <authorList>
            <consortium name="Lawrence Berkeley National Laboratory"/>
            <person name="Haridas S."/>
            <person name="Hensen N."/>
            <person name="Bonometti L."/>
            <person name="Westerberg I."/>
            <person name="Brannstrom I.O."/>
            <person name="Guillou S."/>
            <person name="Cros-Aarteil S."/>
            <person name="Calhoun S."/>
            <person name="Kuo A."/>
            <person name="Mondo S."/>
            <person name="Pangilinan J."/>
            <person name="Riley R."/>
            <person name="LaButti K."/>
            <person name="Andreopoulos B."/>
            <person name="Lipzen A."/>
            <person name="Chen C."/>
            <person name="Yanf M."/>
            <person name="Daum C."/>
            <person name="Ng V."/>
            <person name="Clum A."/>
            <person name="Steindorff A."/>
            <person name="Ohm R."/>
            <person name="Martin F."/>
            <person name="Silar P."/>
            <person name="Natvig D."/>
            <person name="Lalanne C."/>
            <person name="Gautier V."/>
            <person name="Ament-velasquez S.L."/>
            <person name="Kruys A."/>
            <person name="Hutchinson M.I."/>
            <person name="Powell A.J."/>
            <person name="Barry K."/>
            <person name="Miller A.N."/>
            <person name="Grigoriev I.V."/>
            <person name="Debuchy R."/>
            <person name="Gladieux P."/>
            <person name="Thoren M.H."/>
            <person name="Johannesson H."/>
        </authorList>
    </citation>
    <scope>NUCLEOTIDE SEQUENCE</scope>
    <source>
        <strain evidence="2">CBS 232.78</strain>
    </source>
</reference>
<dbReference type="Pfam" id="PF02458">
    <property type="entry name" value="Transferase"/>
    <property type="match status" value="1"/>
</dbReference>
<protein>
    <submittedName>
        <fullName evidence="2">Transferase family-domain-containing protein</fullName>
    </submittedName>
</protein>
<dbReference type="PANTHER" id="PTHR31642">
    <property type="entry name" value="TRICHOTHECENE 3-O-ACETYLTRANSFERASE"/>
    <property type="match status" value="1"/>
</dbReference>
<dbReference type="Gene3D" id="3.30.559.10">
    <property type="entry name" value="Chloramphenicol acetyltransferase-like domain"/>
    <property type="match status" value="2"/>
</dbReference>
<reference evidence="2" key="1">
    <citation type="journal article" date="2023" name="Mol. Phylogenet. Evol.">
        <title>Genome-scale phylogeny and comparative genomics of the fungal order Sordariales.</title>
        <authorList>
            <person name="Hensen N."/>
            <person name="Bonometti L."/>
            <person name="Westerberg I."/>
            <person name="Brannstrom I.O."/>
            <person name="Guillou S."/>
            <person name="Cros-Aarteil S."/>
            <person name="Calhoun S."/>
            <person name="Haridas S."/>
            <person name="Kuo A."/>
            <person name="Mondo S."/>
            <person name="Pangilinan J."/>
            <person name="Riley R."/>
            <person name="LaButti K."/>
            <person name="Andreopoulos B."/>
            <person name="Lipzen A."/>
            <person name="Chen C."/>
            <person name="Yan M."/>
            <person name="Daum C."/>
            <person name="Ng V."/>
            <person name="Clum A."/>
            <person name="Steindorff A."/>
            <person name="Ohm R.A."/>
            <person name="Martin F."/>
            <person name="Silar P."/>
            <person name="Natvig D.O."/>
            <person name="Lalanne C."/>
            <person name="Gautier V."/>
            <person name="Ament-Velasquez S.L."/>
            <person name="Kruys A."/>
            <person name="Hutchinson M.I."/>
            <person name="Powell A.J."/>
            <person name="Barry K."/>
            <person name="Miller A.N."/>
            <person name="Grigoriev I.V."/>
            <person name="Debuchy R."/>
            <person name="Gladieux P."/>
            <person name="Hiltunen Thoren M."/>
            <person name="Johannesson H."/>
        </authorList>
    </citation>
    <scope>NUCLEOTIDE SEQUENCE</scope>
    <source>
        <strain evidence="2">CBS 232.78</strain>
    </source>
</reference>
<organism evidence="2 3">
    <name type="scientific">Podospora didyma</name>
    <dbReference type="NCBI Taxonomy" id="330526"/>
    <lineage>
        <taxon>Eukaryota</taxon>
        <taxon>Fungi</taxon>
        <taxon>Dikarya</taxon>
        <taxon>Ascomycota</taxon>
        <taxon>Pezizomycotina</taxon>
        <taxon>Sordariomycetes</taxon>
        <taxon>Sordariomycetidae</taxon>
        <taxon>Sordariales</taxon>
        <taxon>Podosporaceae</taxon>
        <taxon>Podospora</taxon>
    </lineage>
</organism>
<proteinExistence type="predicted"/>
<evidence type="ECO:0000256" key="1">
    <source>
        <dbReference type="ARBA" id="ARBA00022679"/>
    </source>
</evidence>
<gene>
    <name evidence="2" type="ORF">B0H63DRAFT_562047</name>
</gene>
<evidence type="ECO:0000313" key="3">
    <source>
        <dbReference type="Proteomes" id="UP001285441"/>
    </source>
</evidence>
<dbReference type="InterPro" id="IPR050317">
    <property type="entry name" value="Plant_Fungal_Acyltransferase"/>
</dbReference>
<evidence type="ECO:0000313" key="2">
    <source>
        <dbReference type="EMBL" id="KAK3377975.1"/>
    </source>
</evidence>
<dbReference type="PANTHER" id="PTHR31642:SF310">
    <property type="entry name" value="FATTY ALCOHOL:CAFFEOYL-COA ACYLTRANSFERASE"/>
    <property type="match status" value="1"/>
</dbReference>
<keyword evidence="1 2" id="KW-0808">Transferase</keyword>
<sequence>MSSTHNSDDIASSYLSPLDQLVPRGYFGEVLCFPCTDKRVLELLRNGLKSAAESIPYLTSFVIADTNISKKGWITLSESGADSLDDMLVCHDLPSLETDMEKERVSYTALRDASFPIGTLNHALFYPDIPPHGILPAPVLRAQATLVTGGVLLAVLVHHSVFDGTALNDLLTLWAASCHLGAAENHTAIQISPRRLDRRALLPKAVDIAPATWPSEVYVTAHSGTSGRNLATKTASQFGHVLKHVLQALKPTRSPPPASLAKLSTTLHRISSSSLAELKTQINRILPQINNCSGSQDVAFVSTNDVITALISCAVATTAPPDAISSRRFWKKRNKAQESILGVAINIRPRLSPPLPPDFLGNGLGVAWISVPQKTLVNAGSEASLVLLARVAATIRSGVARVDDSSVKNLIRWLDTYPGNIHDEVWWRPADRMFDFYVSSWAGQKKLYEMDWGSGSELLRGMRCEAIRCLQLVVKDIAVILPPRKTIEGSGEEDFELAVTLEAGQMERLQQSMLMRAFTEVIDVC</sequence>
<name>A0AAE0KL82_9PEZI</name>
<dbReference type="Proteomes" id="UP001285441">
    <property type="component" value="Unassembled WGS sequence"/>
</dbReference>
<keyword evidence="3" id="KW-1185">Reference proteome</keyword>
<dbReference type="AlphaFoldDB" id="A0AAE0KL82"/>
<dbReference type="InterPro" id="IPR023213">
    <property type="entry name" value="CAT-like_dom_sf"/>
</dbReference>
<dbReference type="EMBL" id="JAULSW010000006">
    <property type="protein sequence ID" value="KAK3377975.1"/>
    <property type="molecule type" value="Genomic_DNA"/>
</dbReference>
<dbReference type="GO" id="GO:0016747">
    <property type="term" value="F:acyltransferase activity, transferring groups other than amino-acyl groups"/>
    <property type="evidence" value="ECO:0007669"/>
    <property type="project" value="TreeGrafter"/>
</dbReference>
<comment type="caution">
    <text evidence="2">The sequence shown here is derived from an EMBL/GenBank/DDBJ whole genome shotgun (WGS) entry which is preliminary data.</text>
</comment>